<keyword evidence="3" id="KW-1185">Reference proteome</keyword>
<name>A0A517MQN5_9BACT</name>
<proteinExistence type="predicted"/>
<dbReference type="OrthoDB" id="9783963at2"/>
<dbReference type="PANTHER" id="PTHR35811:SF1">
    <property type="entry name" value="HTH OST-TYPE DOMAIN-CONTAINING PROTEIN"/>
    <property type="match status" value="1"/>
</dbReference>
<feature type="domain" description="NYN" evidence="1">
    <location>
        <begin position="8"/>
        <end position="146"/>
    </location>
</feature>
<dbReference type="Pfam" id="PF01936">
    <property type="entry name" value="NYN"/>
    <property type="match status" value="1"/>
</dbReference>
<organism evidence="2 3">
    <name type="scientific">Adhaeretor mobilis</name>
    <dbReference type="NCBI Taxonomy" id="1930276"/>
    <lineage>
        <taxon>Bacteria</taxon>
        <taxon>Pseudomonadati</taxon>
        <taxon>Planctomycetota</taxon>
        <taxon>Planctomycetia</taxon>
        <taxon>Pirellulales</taxon>
        <taxon>Lacipirellulaceae</taxon>
        <taxon>Adhaeretor</taxon>
    </lineage>
</organism>
<dbReference type="EMBL" id="CP036263">
    <property type="protein sequence ID" value="QDS97196.1"/>
    <property type="molecule type" value="Genomic_DNA"/>
</dbReference>
<dbReference type="Proteomes" id="UP000319852">
    <property type="component" value="Chromosome"/>
</dbReference>
<dbReference type="RefSeq" id="WP_145057378.1">
    <property type="nucleotide sequence ID" value="NZ_CP036263.1"/>
</dbReference>
<dbReference type="PANTHER" id="PTHR35811">
    <property type="entry name" value="SLR1870 PROTEIN"/>
    <property type="match status" value="1"/>
</dbReference>
<sequence>MRIETPQIALLIDYQSLNDDLAEQAKHYINFFREMGTLSIKRAYVDSHGIQDKRFHSVSRAAIELVALHFEIGSGRASVQVALAVDALEIARVNPNIDTFILVAKQVTPYLSLVQKLRELGKYCCLVQKDDHCWSHAAGYCDEYIPIHRILRTENEAVPDSVDKFSLLKRALHLLAFGSPVQKSGLRSKMLQLDPSFHESLFGYQAFDEYVWAAKEAGILVINQSEGGETIARVQRDS</sequence>
<dbReference type="KEGG" id="amob:HG15A2_04560"/>
<dbReference type="AlphaFoldDB" id="A0A517MQN5"/>
<dbReference type="GO" id="GO:0004540">
    <property type="term" value="F:RNA nuclease activity"/>
    <property type="evidence" value="ECO:0007669"/>
    <property type="project" value="InterPro"/>
</dbReference>
<dbReference type="Gene3D" id="3.40.50.1010">
    <property type="entry name" value="5'-nuclease"/>
    <property type="match status" value="1"/>
</dbReference>
<gene>
    <name evidence="2" type="ORF">HG15A2_04560</name>
</gene>
<evidence type="ECO:0000313" key="2">
    <source>
        <dbReference type="EMBL" id="QDS97196.1"/>
    </source>
</evidence>
<dbReference type="InterPro" id="IPR021139">
    <property type="entry name" value="NYN"/>
</dbReference>
<accession>A0A517MQN5</accession>
<reference evidence="2 3" key="1">
    <citation type="submission" date="2019-02" db="EMBL/GenBank/DDBJ databases">
        <title>Deep-cultivation of Planctomycetes and their phenomic and genomic characterization uncovers novel biology.</title>
        <authorList>
            <person name="Wiegand S."/>
            <person name="Jogler M."/>
            <person name="Boedeker C."/>
            <person name="Pinto D."/>
            <person name="Vollmers J."/>
            <person name="Rivas-Marin E."/>
            <person name="Kohn T."/>
            <person name="Peeters S.H."/>
            <person name="Heuer A."/>
            <person name="Rast P."/>
            <person name="Oberbeckmann S."/>
            <person name="Bunk B."/>
            <person name="Jeske O."/>
            <person name="Meyerdierks A."/>
            <person name="Storesund J.E."/>
            <person name="Kallscheuer N."/>
            <person name="Luecker S."/>
            <person name="Lage O.M."/>
            <person name="Pohl T."/>
            <person name="Merkel B.J."/>
            <person name="Hornburger P."/>
            <person name="Mueller R.-W."/>
            <person name="Bruemmer F."/>
            <person name="Labrenz M."/>
            <person name="Spormann A.M."/>
            <person name="Op den Camp H."/>
            <person name="Overmann J."/>
            <person name="Amann R."/>
            <person name="Jetten M.S.M."/>
            <person name="Mascher T."/>
            <person name="Medema M.H."/>
            <person name="Devos D.P."/>
            <person name="Kaster A.-K."/>
            <person name="Ovreas L."/>
            <person name="Rohde M."/>
            <person name="Galperin M.Y."/>
            <person name="Jogler C."/>
        </authorList>
    </citation>
    <scope>NUCLEOTIDE SEQUENCE [LARGE SCALE GENOMIC DNA]</scope>
    <source>
        <strain evidence="2 3">HG15A2</strain>
    </source>
</reference>
<evidence type="ECO:0000313" key="3">
    <source>
        <dbReference type="Proteomes" id="UP000319852"/>
    </source>
</evidence>
<evidence type="ECO:0000259" key="1">
    <source>
        <dbReference type="Pfam" id="PF01936"/>
    </source>
</evidence>
<protein>
    <submittedName>
        <fullName evidence="2">NYN domain protein</fullName>
    </submittedName>
</protein>